<keyword evidence="7 10" id="KW-0094">Blood coagulation</keyword>
<keyword evidence="6 10" id="KW-0722">Serine protease inhibitor</keyword>
<comment type="caution">
    <text evidence="12">The sequence shown here is derived from an EMBL/GenBank/DDBJ whole genome shotgun (WGS) entry which is preliminary data.</text>
</comment>
<feature type="chain" id="PRO_5041785575" description="Tissue factor pathway inhibitor" evidence="10">
    <location>
        <begin position="21"/>
        <end position="221"/>
    </location>
</feature>
<evidence type="ECO:0000256" key="5">
    <source>
        <dbReference type="ARBA" id="ARBA00022737"/>
    </source>
</evidence>
<accession>A0AAE0ULV7</accession>
<dbReference type="InterPro" id="IPR036880">
    <property type="entry name" value="Kunitz_BPTI_sf"/>
</dbReference>
<keyword evidence="8" id="KW-1015">Disulfide bond</keyword>
<dbReference type="PANTHER" id="PTHR10083">
    <property type="entry name" value="KUNITZ-TYPE PROTEASE INHIBITOR-RELATED"/>
    <property type="match status" value="1"/>
</dbReference>
<dbReference type="PANTHER" id="PTHR10083:SF379">
    <property type="entry name" value="TISSUE FACTOR PATHWAY INHIBITOR"/>
    <property type="match status" value="1"/>
</dbReference>
<feature type="domain" description="BPTI/Kunitz inhibitor" evidence="11">
    <location>
        <begin position="149"/>
        <end position="199"/>
    </location>
</feature>
<dbReference type="InterPro" id="IPR008296">
    <property type="entry name" value="TFPI-like"/>
</dbReference>
<dbReference type="SMART" id="SM00131">
    <property type="entry name" value="KU"/>
    <property type="match status" value="3"/>
</dbReference>
<evidence type="ECO:0000259" key="11">
    <source>
        <dbReference type="PROSITE" id="PS50279"/>
    </source>
</evidence>
<dbReference type="InterPro" id="IPR020901">
    <property type="entry name" value="Prtase_inh_Kunz-CS"/>
</dbReference>
<dbReference type="PROSITE" id="PS50279">
    <property type="entry name" value="BPTI_KUNITZ_2"/>
    <property type="match status" value="3"/>
</dbReference>
<keyword evidence="10" id="KW-0732">Signal</keyword>
<evidence type="ECO:0000313" key="13">
    <source>
        <dbReference type="Proteomes" id="UP001274896"/>
    </source>
</evidence>
<comment type="subcellular location">
    <subcellularLocation>
        <location evidence="1 10">Secreted</location>
    </subcellularLocation>
</comment>
<keyword evidence="13" id="KW-1185">Reference proteome</keyword>
<reference evidence="12" key="1">
    <citation type="submission" date="2023-06" db="EMBL/GenBank/DDBJ databases">
        <title>Male Hemibagrus guttatus genome.</title>
        <authorList>
            <person name="Bian C."/>
        </authorList>
    </citation>
    <scope>NUCLEOTIDE SEQUENCE</scope>
    <source>
        <strain evidence="12">Male_cb2023</strain>
        <tissue evidence="12">Muscle</tissue>
    </source>
</reference>
<evidence type="ECO:0000256" key="6">
    <source>
        <dbReference type="ARBA" id="ARBA00022900"/>
    </source>
</evidence>
<dbReference type="GO" id="GO:0004867">
    <property type="term" value="F:serine-type endopeptidase inhibitor activity"/>
    <property type="evidence" value="ECO:0007669"/>
    <property type="project" value="UniProtKB-UniRule"/>
</dbReference>
<organism evidence="12 13">
    <name type="scientific">Hemibagrus guttatus</name>
    <dbReference type="NCBI Taxonomy" id="175788"/>
    <lineage>
        <taxon>Eukaryota</taxon>
        <taxon>Metazoa</taxon>
        <taxon>Chordata</taxon>
        <taxon>Craniata</taxon>
        <taxon>Vertebrata</taxon>
        <taxon>Euteleostomi</taxon>
        <taxon>Actinopterygii</taxon>
        <taxon>Neopterygii</taxon>
        <taxon>Teleostei</taxon>
        <taxon>Ostariophysi</taxon>
        <taxon>Siluriformes</taxon>
        <taxon>Bagridae</taxon>
        <taxon>Hemibagrus</taxon>
    </lineage>
</organism>
<protein>
    <recommendedName>
        <fullName evidence="10">Tissue factor pathway inhibitor</fullName>
    </recommendedName>
</protein>
<evidence type="ECO:0000256" key="2">
    <source>
        <dbReference type="ARBA" id="ARBA00022525"/>
    </source>
</evidence>
<evidence type="ECO:0000256" key="3">
    <source>
        <dbReference type="ARBA" id="ARBA00022690"/>
    </source>
</evidence>
<keyword evidence="5" id="KW-0677">Repeat</keyword>
<dbReference type="AlphaFoldDB" id="A0AAE0ULV7"/>
<dbReference type="GO" id="GO:0007596">
    <property type="term" value="P:blood coagulation"/>
    <property type="evidence" value="ECO:0007669"/>
    <property type="project" value="UniProtKB-UniRule"/>
</dbReference>
<dbReference type="Proteomes" id="UP001274896">
    <property type="component" value="Unassembled WGS sequence"/>
</dbReference>
<feature type="domain" description="BPTI/Kunitz inhibitor" evidence="11">
    <location>
        <begin position="29"/>
        <end position="79"/>
    </location>
</feature>
<dbReference type="PRINTS" id="PR00759">
    <property type="entry name" value="BASICPTASE"/>
</dbReference>
<evidence type="ECO:0000256" key="10">
    <source>
        <dbReference type="PIRNR" id="PIRNR001620"/>
    </source>
</evidence>
<dbReference type="CDD" id="cd00109">
    <property type="entry name" value="Kunitz-type"/>
    <property type="match status" value="1"/>
</dbReference>
<evidence type="ECO:0000256" key="4">
    <source>
        <dbReference type="ARBA" id="ARBA00022696"/>
    </source>
</evidence>
<feature type="domain" description="BPTI/Kunitz inhibitor" evidence="11">
    <location>
        <begin position="89"/>
        <end position="139"/>
    </location>
</feature>
<evidence type="ECO:0000256" key="7">
    <source>
        <dbReference type="ARBA" id="ARBA00023084"/>
    </source>
</evidence>
<gene>
    <name evidence="12" type="ORF">QTP70_027612</name>
</gene>
<sequence>MEGQFLGCFLLIHFIQIASAYRPLPRDVCLLQVDEGSCLEDVPRFHYNTLTQSCTQFSYSGCGGNLNNFKSYEACLKTCYSIPKIPQICRLPKEEGLCFGISRRYFFNMTTMQCEVFSYGGCGGNNNNFQDRTSCMEYCRPSKPGPVICHDGLDKGTGNDSFTRYYYDYTTKTCKEFEYTGRGGNNNNFVSMESCMSVCASGRGSPRKRGRATRVFRKRVE</sequence>
<keyword evidence="2" id="KW-0964">Secreted</keyword>
<proteinExistence type="predicted"/>
<dbReference type="InterPro" id="IPR002223">
    <property type="entry name" value="Kunitz_BPTI"/>
</dbReference>
<dbReference type="Pfam" id="PF00014">
    <property type="entry name" value="Kunitz_BPTI"/>
    <property type="match status" value="3"/>
</dbReference>
<dbReference type="InterPro" id="IPR050098">
    <property type="entry name" value="TFPI/VKTCI-like"/>
</dbReference>
<name>A0AAE0ULV7_9TELE</name>
<keyword evidence="9" id="KW-0325">Glycoprotein</keyword>
<keyword evidence="4 10" id="KW-0356">Hemostasis</keyword>
<feature type="signal peptide" evidence="10">
    <location>
        <begin position="1"/>
        <end position="20"/>
    </location>
</feature>
<evidence type="ECO:0000256" key="9">
    <source>
        <dbReference type="ARBA" id="ARBA00023180"/>
    </source>
</evidence>
<dbReference type="PROSITE" id="PS00280">
    <property type="entry name" value="BPTI_KUNITZ_1"/>
    <property type="match status" value="2"/>
</dbReference>
<keyword evidence="3 10" id="KW-0646">Protease inhibitor</keyword>
<evidence type="ECO:0000256" key="8">
    <source>
        <dbReference type="ARBA" id="ARBA00023157"/>
    </source>
</evidence>
<dbReference type="Gene3D" id="4.10.410.10">
    <property type="entry name" value="Pancreatic trypsin inhibitor Kunitz domain"/>
    <property type="match status" value="3"/>
</dbReference>
<dbReference type="PIRSF" id="PIRSF001620">
    <property type="entry name" value="TFPI"/>
    <property type="match status" value="1"/>
</dbReference>
<dbReference type="FunFam" id="4.10.410.10:FF:000011">
    <property type="entry name" value="Tissue factor pathway inhibitor"/>
    <property type="match status" value="1"/>
</dbReference>
<dbReference type="GO" id="GO:0005615">
    <property type="term" value="C:extracellular space"/>
    <property type="evidence" value="ECO:0007669"/>
    <property type="project" value="TreeGrafter"/>
</dbReference>
<evidence type="ECO:0000256" key="1">
    <source>
        <dbReference type="ARBA" id="ARBA00004613"/>
    </source>
</evidence>
<evidence type="ECO:0000313" key="12">
    <source>
        <dbReference type="EMBL" id="KAK3512024.1"/>
    </source>
</evidence>
<dbReference type="EMBL" id="JAUCMX010000024">
    <property type="protein sequence ID" value="KAK3512024.1"/>
    <property type="molecule type" value="Genomic_DNA"/>
</dbReference>
<dbReference type="SUPFAM" id="SSF57362">
    <property type="entry name" value="BPTI-like"/>
    <property type="match status" value="3"/>
</dbReference>